<evidence type="ECO:0000256" key="7">
    <source>
        <dbReference type="SAM" id="SignalP"/>
    </source>
</evidence>
<comment type="similarity">
    <text evidence="1">Belongs to the bacterial solute-binding protein ModA family.</text>
</comment>
<dbReference type="SUPFAM" id="SSF53850">
    <property type="entry name" value="Periplasmic binding protein-like II"/>
    <property type="match status" value="1"/>
</dbReference>
<evidence type="ECO:0000256" key="4">
    <source>
        <dbReference type="ARBA" id="ARBA00022729"/>
    </source>
</evidence>
<feature type="binding site" evidence="6">
    <location>
        <position position="68"/>
    </location>
    <ligand>
        <name>molybdate</name>
        <dbReference type="ChEBI" id="CHEBI:36264"/>
    </ligand>
</feature>
<feature type="binding site" evidence="6">
    <location>
        <position position="199"/>
    </location>
    <ligand>
        <name>molybdate</name>
        <dbReference type="ChEBI" id="CHEBI:36264"/>
    </ligand>
</feature>
<name>S0G361_9BACT</name>
<feature type="binding site" evidence="6">
    <location>
        <position position="154"/>
    </location>
    <ligand>
        <name>molybdate</name>
        <dbReference type="ChEBI" id="CHEBI:36264"/>
    </ligand>
</feature>
<feature type="chain" id="PRO_5004487037" evidence="7">
    <location>
        <begin position="30"/>
        <end position="268"/>
    </location>
</feature>
<dbReference type="PANTHER" id="PTHR30632">
    <property type="entry name" value="MOLYBDATE-BINDING PERIPLASMIC PROTEIN"/>
    <property type="match status" value="1"/>
</dbReference>
<dbReference type="Proteomes" id="UP000014216">
    <property type="component" value="Unassembled WGS sequence"/>
</dbReference>
<gene>
    <name evidence="8" type="primary">modA</name>
    <name evidence="8" type="ORF">Dpo_9c00080</name>
</gene>
<dbReference type="OrthoDB" id="9785015at2"/>
<dbReference type="GO" id="GO:0046872">
    <property type="term" value="F:metal ion binding"/>
    <property type="evidence" value="ECO:0007669"/>
    <property type="project" value="UniProtKB-KW"/>
</dbReference>
<dbReference type="NCBIfam" id="TIGR01256">
    <property type="entry name" value="modA"/>
    <property type="match status" value="1"/>
</dbReference>
<reference evidence="8 9" key="1">
    <citation type="journal article" date="2013" name="Genome Announc.">
        <title>Draft Genome Sequence of Desulfotignum phosphitoxidans DSM 13687 Strain FiPS-3.</title>
        <authorList>
            <person name="Poehlein A."/>
            <person name="Daniel R."/>
            <person name="Simeonova D.D."/>
        </authorList>
    </citation>
    <scope>NUCLEOTIDE SEQUENCE [LARGE SCALE GENOMIC DNA]</scope>
    <source>
        <strain evidence="8 9">DSM 13687</strain>
    </source>
</reference>
<dbReference type="PIRSF" id="PIRSF004846">
    <property type="entry name" value="ModA"/>
    <property type="match status" value="1"/>
</dbReference>
<dbReference type="GO" id="GO:0030973">
    <property type="term" value="F:molybdate ion binding"/>
    <property type="evidence" value="ECO:0007669"/>
    <property type="project" value="TreeGrafter"/>
</dbReference>
<comment type="subunit">
    <text evidence="5">The complex is composed of two ATP-binding proteins (ModC), two transmembrane proteins (ModB) and a solute-binding protein (ModA).</text>
</comment>
<dbReference type="Pfam" id="PF13531">
    <property type="entry name" value="SBP_bac_11"/>
    <property type="match status" value="1"/>
</dbReference>
<dbReference type="CDD" id="cd13536">
    <property type="entry name" value="PBP2_EcModA"/>
    <property type="match status" value="1"/>
</dbReference>
<evidence type="ECO:0000256" key="5">
    <source>
        <dbReference type="ARBA" id="ARBA00062515"/>
    </source>
</evidence>
<organism evidence="8 9">
    <name type="scientific">Desulfotignum phosphitoxidans DSM 13687</name>
    <dbReference type="NCBI Taxonomy" id="1286635"/>
    <lineage>
        <taxon>Bacteria</taxon>
        <taxon>Pseudomonadati</taxon>
        <taxon>Thermodesulfobacteriota</taxon>
        <taxon>Desulfobacteria</taxon>
        <taxon>Desulfobacterales</taxon>
        <taxon>Desulfobacteraceae</taxon>
        <taxon>Desulfotignum</taxon>
    </lineage>
</organism>
<keyword evidence="3 6" id="KW-0479">Metal-binding</keyword>
<protein>
    <submittedName>
        <fullName evidence="8">Molybdate-binding periplasmic protein ModA</fullName>
    </submittedName>
</protein>
<dbReference type="RefSeq" id="WP_006967576.1">
    <property type="nucleotide sequence ID" value="NZ_APJX01000009.1"/>
</dbReference>
<evidence type="ECO:0000313" key="8">
    <source>
        <dbReference type="EMBL" id="EMS78176.1"/>
    </source>
</evidence>
<keyword evidence="9" id="KW-1185">Reference proteome</keyword>
<dbReference type="NCBIfam" id="NF007958">
    <property type="entry name" value="PRK10677.1"/>
    <property type="match status" value="1"/>
</dbReference>
<dbReference type="Gene3D" id="3.40.190.10">
    <property type="entry name" value="Periplasmic binding protein-like II"/>
    <property type="match status" value="2"/>
</dbReference>
<feature type="binding site" evidence="6">
    <location>
        <position position="181"/>
    </location>
    <ligand>
        <name>molybdate</name>
        <dbReference type="ChEBI" id="CHEBI:36264"/>
    </ligand>
</feature>
<keyword evidence="2 6" id="KW-0500">Molybdenum</keyword>
<dbReference type="InterPro" id="IPR050682">
    <property type="entry name" value="ModA/WtpA"/>
</dbReference>
<dbReference type="GO" id="GO:0030288">
    <property type="term" value="C:outer membrane-bounded periplasmic space"/>
    <property type="evidence" value="ECO:0007669"/>
    <property type="project" value="TreeGrafter"/>
</dbReference>
<dbReference type="InterPro" id="IPR005950">
    <property type="entry name" value="ModA"/>
</dbReference>
<keyword evidence="4 7" id="KW-0732">Signal</keyword>
<dbReference type="GO" id="GO:0015689">
    <property type="term" value="P:molybdate ion transport"/>
    <property type="evidence" value="ECO:0007669"/>
    <property type="project" value="InterPro"/>
</dbReference>
<evidence type="ECO:0000313" key="9">
    <source>
        <dbReference type="Proteomes" id="UP000014216"/>
    </source>
</evidence>
<feature type="signal peptide" evidence="7">
    <location>
        <begin position="1"/>
        <end position="29"/>
    </location>
</feature>
<dbReference type="AlphaFoldDB" id="S0G361"/>
<dbReference type="EMBL" id="APJX01000009">
    <property type="protein sequence ID" value="EMS78176.1"/>
    <property type="molecule type" value="Genomic_DNA"/>
</dbReference>
<evidence type="ECO:0000256" key="1">
    <source>
        <dbReference type="ARBA" id="ARBA00009175"/>
    </source>
</evidence>
<dbReference type="PANTHER" id="PTHR30632:SF17">
    <property type="entry name" value="MOLYBDATE-BINDING PROTEIN MODA"/>
    <property type="match status" value="1"/>
</dbReference>
<dbReference type="GO" id="GO:1901359">
    <property type="term" value="F:tungstate binding"/>
    <property type="evidence" value="ECO:0007669"/>
    <property type="project" value="UniProtKB-ARBA"/>
</dbReference>
<sequence>MTIKKMRSFAAAVAAVLILAAVLGGPAGADEHPITVFAAASTTNAVTDIAALYETDHPVKLRLSFASSSTLAKQIENGAPADIFLSANPKWMDYLAEKDMIVTETRRDMLGNRLVLIVPMDSPNDGLQVDASLDLAGLLGDGRLSMGDPDHVPAGMYGKNAMTHLGLWDAIADRLARAKDVRAALVLVERGECPLGQVYATDAAISAKVRVAGVFPEDSHPPIVYPAALVKQGLDVQANPGAEALSFLDFLQSGPAARVFEAYGFTVR</sequence>
<proteinExistence type="inferred from homology"/>
<comment type="caution">
    <text evidence="8">The sequence shown here is derived from an EMBL/GenBank/DDBJ whole genome shotgun (WGS) entry which is preliminary data.</text>
</comment>
<accession>S0G361</accession>
<dbReference type="FunFam" id="3.40.190.10:FF:000035">
    <property type="entry name" value="Molybdate ABC transporter substrate-binding protein"/>
    <property type="match status" value="1"/>
</dbReference>
<dbReference type="PATRIC" id="fig|1286635.3.peg.3666"/>
<feature type="binding site" evidence="6">
    <location>
        <position position="41"/>
    </location>
    <ligand>
        <name>molybdate</name>
        <dbReference type="ChEBI" id="CHEBI:36264"/>
    </ligand>
</feature>
<evidence type="ECO:0000256" key="2">
    <source>
        <dbReference type="ARBA" id="ARBA00022505"/>
    </source>
</evidence>
<evidence type="ECO:0000256" key="3">
    <source>
        <dbReference type="ARBA" id="ARBA00022723"/>
    </source>
</evidence>
<evidence type="ECO:0000256" key="6">
    <source>
        <dbReference type="PIRSR" id="PIRSR004846-1"/>
    </source>
</evidence>